<proteinExistence type="predicted"/>
<dbReference type="AlphaFoldDB" id="A0A542YNY4"/>
<comment type="caution">
    <text evidence="2">The sequence shown here is derived from an EMBL/GenBank/DDBJ whole genome shotgun (WGS) entry which is preliminary data.</text>
</comment>
<protein>
    <recommendedName>
        <fullName evidence="4">DUF559 domain-containing protein</fullName>
    </recommendedName>
</protein>
<evidence type="ECO:0000313" key="3">
    <source>
        <dbReference type="Proteomes" id="UP000319516"/>
    </source>
</evidence>
<reference evidence="2 3" key="1">
    <citation type="submission" date="2019-06" db="EMBL/GenBank/DDBJ databases">
        <title>Sequencing the genomes of 1000 actinobacteria strains.</title>
        <authorList>
            <person name="Klenk H.-P."/>
        </authorList>
    </citation>
    <scope>NUCLEOTIDE SEQUENCE [LARGE SCALE GENOMIC DNA]</scope>
    <source>
        <strain evidence="2 3">DSM 12335</strain>
    </source>
</reference>
<dbReference type="Proteomes" id="UP000319516">
    <property type="component" value="Unassembled WGS sequence"/>
</dbReference>
<evidence type="ECO:0008006" key="4">
    <source>
        <dbReference type="Google" id="ProtNLM"/>
    </source>
</evidence>
<accession>A0A542YNY4</accession>
<gene>
    <name evidence="2" type="ORF">FB467_0840</name>
</gene>
<organism evidence="2 3">
    <name type="scientific">Ornithinicoccus hortensis</name>
    <dbReference type="NCBI Taxonomy" id="82346"/>
    <lineage>
        <taxon>Bacteria</taxon>
        <taxon>Bacillati</taxon>
        <taxon>Actinomycetota</taxon>
        <taxon>Actinomycetes</taxon>
        <taxon>Micrococcales</taxon>
        <taxon>Intrasporangiaceae</taxon>
        <taxon>Ornithinicoccus</taxon>
    </lineage>
</organism>
<name>A0A542YNY4_9MICO</name>
<evidence type="ECO:0000313" key="2">
    <source>
        <dbReference type="EMBL" id="TQL49749.1"/>
    </source>
</evidence>
<feature type="region of interest" description="Disordered" evidence="1">
    <location>
        <begin position="1"/>
        <end position="50"/>
    </location>
</feature>
<evidence type="ECO:0000256" key="1">
    <source>
        <dbReference type="SAM" id="MobiDB-lite"/>
    </source>
</evidence>
<keyword evidence="3" id="KW-1185">Reference proteome</keyword>
<sequence length="350" mass="38120">MGNREGDVHVGYREGAVDDDRYAVSKGGHTVPEGGPGRRSRPRRSVEGARRRERRALLAKGPAVVHGGVATWRILQDRGLSRAEIRTEIETGRWTRLGRHTIGVTVRQATGRGAWWRAVWEAGPRAVLDGVSALQAAGLEHWEERTVHVSVPARNRVHDVPGVTVHRPRTTDPVGVGGVPRSRPEGAAVRAAQWAVSDRQAATILAMAVQQGVVAPEALLGAWAGVRSTNRRTLLDAVIRDICAGAEALGELDFAALCRRRGLPEPTRQVLRTGPRGRVYLDVYWAEFGLHVEIDGAQHYRGLAPVDDALRQNEVALGGDVTLRIPVLGLRVRPDAFLDQVERAMTPRGA</sequence>
<feature type="compositionally biased region" description="Basic and acidic residues" evidence="1">
    <location>
        <begin position="1"/>
        <end position="23"/>
    </location>
</feature>
<dbReference type="EMBL" id="VFOP01000001">
    <property type="protein sequence ID" value="TQL49749.1"/>
    <property type="molecule type" value="Genomic_DNA"/>
</dbReference>